<dbReference type="EMBL" id="QQAV01000012">
    <property type="protein sequence ID" value="RDI19645.1"/>
    <property type="molecule type" value="Genomic_DNA"/>
</dbReference>
<feature type="transmembrane region" description="Helical" evidence="1">
    <location>
        <begin position="36"/>
        <end position="56"/>
    </location>
</feature>
<keyword evidence="1" id="KW-0812">Transmembrane</keyword>
<dbReference type="PANTHER" id="PTHR39327">
    <property type="match status" value="1"/>
</dbReference>
<dbReference type="SUPFAM" id="SSF54001">
    <property type="entry name" value="Cysteine proteinases"/>
    <property type="match status" value="1"/>
</dbReference>
<dbReference type="Gene3D" id="3.10.620.30">
    <property type="match status" value="1"/>
</dbReference>
<reference evidence="2 3" key="1">
    <citation type="submission" date="2018-07" db="EMBL/GenBank/DDBJ databases">
        <title>Genomic Encyclopedia of Type Strains, Phase IV (KMG-IV): sequencing the most valuable type-strain genomes for metagenomic binning, comparative biology and taxonomic classification.</title>
        <authorList>
            <person name="Goeker M."/>
        </authorList>
    </citation>
    <scope>NUCLEOTIDE SEQUENCE [LARGE SCALE GENOMIC DNA]</scope>
    <source>
        <strain evidence="2 3">DSM 21352</strain>
    </source>
</reference>
<keyword evidence="1" id="KW-1133">Transmembrane helix</keyword>
<dbReference type="STRING" id="433924.NS331_18555"/>
<sequence>MPFRFPFCAQPVVFTQLFFALLPGPRTPPVAGRRTWVALLLAVLLALGGPAGVRAWDAALMERTMVQRYGAWGQQAFTAWRTLVDSAAQLDEREKLRRVNEHWNRAVRFGEDMEIWGQEDYWATPVETLGRGRGDCEDYVIGKYFTLRAMGVPEERLRLTYVRARVGGATQAHMVLSYYATPEAMPLVLDSLVSSIMPASSRPDLTPVFSFNAEGIFAGTGNAASHPVDRLTRWRDVLARMRAEGSIP</sequence>
<organism evidence="2 3">
    <name type="scientific">Pseudacidovorax intermedius</name>
    <dbReference type="NCBI Taxonomy" id="433924"/>
    <lineage>
        <taxon>Bacteria</taxon>
        <taxon>Pseudomonadati</taxon>
        <taxon>Pseudomonadota</taxon>
        <taxon>Betaproteobacteria</taxon>
        <taxon>Burkholderiales</taxon>
        <taxon>Comamonadaceae</taxon>
        <taxon>Pseudacidovorax</taxon>
    </lineage>
</organism>
<evidence type="ECO:0000256" key="1">
    <source>
        <dbReference type="SAM" id="Phobius"/>
    </source>
</evidence>
<keyword evidence="1" id="KW-0472">Membrane</keyword>
<gene>
    <name evidence="2" type="ORF">DFR41_112152</name>
</gene>
<dbReference type="Pfam" id="PF06035">
    <property type="entry name" value="Peptidase_C93"/>
    <property type="match status" value="1"/>
</dbReference>
<evidence type="ECO:0000313" key="2">
    <source>
        <dbReference type="EMBL" id="RDI19645.1"/>
    </source>
</evidence>
<comment type="caution">
    <text evidence="2">The sequence shown here is derived from an EMBL/GenBank/DDBJ whole genome shotgun (WGS) entry which is preliminary data.</text>
</comment>
<dbReference type="PANTHER" id="PTHR39327:SF1">
    <property type="entry name" value="BLR5470 PROTEIN"/>
    <property type="match status" value="1"/>
</dbReference>
<protein>
    <submittedName>
        <fullName evidence="2">Putative transglutaminase-like cysteine proteinase</fullName>
    </submittedName>
</protein>
<accession>A0A370F6N8</accession>
<dbReference type="InterPro" id="IPR038765">
    <property type="entry name" value="Papain-like_cys_pep_sf"/>
</dbReference>
<dbReference type="Proteomes" id="UP000255265">
    <property type="component" value="Unassembled WGS sequence"/>
</dbReference>
<evidence type="ECO:0000313" key="3">
    <source>
        <dbReference type="Proteomes" id="UP000255265"/>
    </source>
</evidence>
<name>A0A370F6N8_9BURK</name>
<proteinExistence type="predicted"/>
<dbReference type="InterPro" id="IPR010319">
    <property type="entry name" value="Transglutaminase-like_Cys_pept"/>
</dbReference>
<keyword evidence="3" id="KW-1185">Reference proteome</keyword>
<dbReference type="AlphaFoldDB" id="A0A370F6N8"/>